<dbReference type="RefSeq" id="WP_151691958.1">
    <property type="nucleotide sequence ID" value="NZ_BMGX01000002.1"/>
</dbReference>
<dbReference type="InterPro" id="IPR010693">
    <property type="entry name" value="Divergent_4Fe-4S_mono-cluster"/>
</dbReference>
<accession>A0A6L3ZHS6</accession>
<dbReference type="InterPro" id="IPR031165">
    <property type="entry name" value="GNAT_YJDJ"/>
</dbReference>
<gene>
    <name evidence="3" type="ORF">F8C82_03050</name>
</gene>
<reference evidence="3 4" key="1">
    <citation type="submission" date="2019-10" db="EMBL/GenBank/DDBJ databases">
        <title>Genome sequence of Phaeocystidibacter marisrubri JCM30614 (type strain).</title>
        <authorList>
            <person name="Bowman J.P."/>
        </authorList>
    </citation>
    <scope>NUCLEOTIDE SEQUENCE [LARGE SCALE GENOMIC DNA]</scope>
    <source>
        <strain evidence="3 4">JCM 30614</strain>
    </source>
</reference>
<sequence length="164" mass="18070">MSVKEYSNGEVTIVWEASKCLHAGICVQKLPSVYNPSERPWIKAEKASTQAIIDQVFACPSGALSIKGNQPTKIAREDDGKKGRFAIYENGILAGEMTYTWAGEKKFIIDHTGVEPGFERKGYGKKMVYAAVNYAKDNGLYIIPLCPFAKAEFEKNATLGNVLK</sequence>
<dbReference type="OrthoDB" id="9795032at2"/>
<dbReference type="Proteomes" id="UP000484164">
    <property type="component" value="Unassembled WGS sequence"/>
</dbReference>
<comment type="caution">
    <text evidence="3">The sequence shown here is derived from an EMBL/GenBank/DDBJ whole genome shotgun (WGS) entry which is preliminary data.</text>
</comment>
<evidence type="ECO:0000313" key="4">
    <source>
        <dbReference type="Proteomes" id="UP000484164"/>
    </source>
</evidence>
<dbReference type="InterPro" id="IPR000182">
    <property type="entry name" value="GNAT_dom"/>
</dbReference>
<dbReference type="GO" id="GO:0016747">
    <property type="term" value="F:acyltransferase activity, transferring groups other than amino-acyl groups"/>
    <property type="evidence" value="ECO:0007669"/>
    <property type="project" value="InterPro"/>
</dbReference>
<dbReference type="PROSITE" id="PS51729">
    <property type="entry name" value="GNAT_YJDJ"/>
    <property type="match status" value="1"/>
</dbReference>
<dbReference type="Gene3D" id="3.40.630.30">
    <property type="match status" value="1"/>
</dbReference>
<dbReference type="Pfam" id="PF14542">
    <property type="entry name" value="Acetyltransf_CG"/>
    <property type="match status" value="1"/>
</dbReference>
<protein>
    <submittedName>
        <fullName evidence="3">GNAT family N-acetyltransferase</fullName>
    </submittedName>
</protein>
<dbReference type="InterPro" id="IPR016181">
    <property type="entry name" value="Acyl_CoA_acyltransferase"/>
</dbReference>
<keyword evidence="3" id="KW-0808">Transferase</keyword>
<organism evidence="3 4">
    <name type="scientific">Phaeocystidibacter marisrubri</name>
    <dbReference type="NCBI Taxonomy" id="1577780"/>
    <lineage>
        <taxon>Bacteria</taxon>
        <taxon>Pseudomonadati</taxon>
        <taxon>Bacteroidota</taxon>
        <taxon>Flavobacteriia</taxon>
        <taxon>Flavobacteriales</taxon>
        <taxon>Phaeocystidibacteraceae</taxon>
        <taxon>Phaeocystidibacter</taxon>
    </lineage>
</organism>
<dbReference type="CDD" id="cd04301">
    <property type="entry name" value="NAT_SF"/>
    <property type="match status" value="1"/>
</dbReference>
<dbReference type="PROSITE" id="PS51186">
    <property type="entry name" value="GNAT"/>
    <property type="match status" value="1"/>
</dbReference>
<evidence type="ECO:0000259" key="1">
    <source>
        <dbReference type="PROSITE" id="PS51186"/>
    </source>
</evidence>
<evidence type="ECO:0000313" key="3">
    <source>
        <dbReference type="EMBL" id="KAB2817387.1"/>
    </source>
</evidence>
<proteinExistence type="predicted"/>
<dbReference type="Pfam" id="PF06902">
    <property type="entry name" value="Fer4_19"/>
    <property type="match status" value="1"/>
</dbReference>
<name>A0A6L3ZHS6_9FLAO</name>
<evidence type="ECO:0000259" key="2">
    <source>
        <dbReference type="PROSITE" id="PS51729"/>
    </source>
</evidence>
<dbReference type="SUPFAM" id="SSF55729">
    <property type="entry name" value="Acyl-CoA N-acyltransferases (Nat)"/>
    <property type="match status" value="1"/>
</dbReference>
<feature type="domain" description="N-acetyltransferase" evidence="1">
    <location>
        <begin position="36"/>
        <end position="164"/>
    </location>
</feature>
<keyword evidence="4" id="KW-1185">Reference proteome</keyword>
<dbReference type="EMBL" id="WBVQ01000001">
    <property type="protein sequence ID" value="KAB2817387.1"/>
    <property type="molecule type" value="Genomic_DNA"/>
</dbReference>
<dbReference type="AlphaFoldDB" id="A0A6L3ZHS6"/>
<feature type="domain" description="N-acetyltransferase" evidence="2">
    <location>
        <begin position="77"/>
        <end position="164"/>
    </location>
</feature>